<dbReference type="GO" id="GO:1901170">
    <property type="term" value="P:naphthalene catabolic process"/>
    <property type="evidence" value="ECO:0007669"/>
    <property type="project" value="InterPro"/>
</dbReference>
<gene>
    <name evidence="4" type="ORF">ENE74_15210</name>
</gene>
<comment type="caution">
    <text evidence="4">The sequence shown here is derived from an EMBL/GenBank/DDBJ whole genome shotgun (WGS) entry which is preliminary data.</text>
</comment>
<dbReference type="AlphaFoldDB" id="A0A437J446"/>
<sequence length="199" mass="23022">MEQRTKVIDFFFDFMSPFAYLAHSQLPELARKHGYELRYRPIDLPAAKLAAGNTGPPNVSMPIKLRYLRKDLDRWAERYKIPISFPPSLKSELANKGVFFAEAKGQYEDYVRHVWSHSWGEGQDMSSEDLLAEIASELGWEPDAFLAYVHSEEAEDAYRLSNEEAHSRGVFGAPIMMIGEEMWWGNDRLFFLDEYLSSQ</sequence>
<keyword evidence="5" id="KW-1185">Reference proteome</keyword>
<dbReference type="GO" id="GO:0018845">
    <property type="term" value="F:2-hydroxychromene-2-carboxylate isomerase activity"/>
    <property type="evidence" value="ECO:0007669"/>
    <property type="project" value="UniProtKB-UniRule"/>
</dbReference>
<dbReference type="InterPro" id="IPR014440">
    <property type="entry name" value="HCCAis_GSTk"/>
</dbReference>
<dbReference type="EC" id="5.99.1.4" evidence="1"/>
<dbReference type="GO" id="GO:0004364">
    <property type="term" value="F:glutathione transferase activity"/>
    <property type="evidence" value="ECO:0007669"/>
    <property type="project" value="TreeGrafter"/>
</dbReference>
<proteinExistence type="inferred from homology"/>
<dbReference type="GO" id="GO:0004602">
    <property type="term" value="F:glutathione peroxidase activity"/>
    <property type="evidence" value="ECO:0007669"/>
    <property type="project" value="TreeGrafter"/>
</dbReference>
<evidence type="ECO:0000259" key="3">
    <source>
        <dbReference type="Pfam" id="PF01323"/>
    </source>
</evidence>
<dbReference type="GO" id="GO:0006749">
    <property type="term" value="P:glutathione metabolic process"/>
    <property type="evidence" value="ECO:0007669"/>
    <property type="project" value="TreeGrafter"/>
</dbReference>
<name>A0A437J446_9SPHN</name>
<evidence type="ECO:0000313" key="4">
    <source>
        <dbReference type="EMBL" id="RVT39401.1"/>
    </source>
</evidence>
<dbReference type="OrthoDB" id="5244108at2"/>
<dbReference type="SUPFAM" id="SSF52833">
    <property type="entry name" value="Thioredoxin-like"/>
    <property type="match status" value="1"/>
</dbReference>
<dbReference type="PANTHER" id="PTHR42943:SF2">
    <property type="entry name" value="GLUTATHIONE S-TRANSFERASE KAPPA 1"/>
    <property type="match status" value="1"/>
</dbReference>
<dbReference type="CDD" id="cd03022">
    <property type="entry name" value="DsbA_HCCA_Iso"/>
    <property type="match status" value="1"/>
</dbReference>
<dbReference type="PIRSF" id="PIRSF006386">
    <property type="entry name" value="HCCAis_GSTk"/>
    <property type="match status" value="1"/>
</dbReference>
<evidence type="ECO:0000256" key="1">
    <source>
        <dbReference type="PIRNR" id="PIRNR006386"/>
    </source>
</evidence>
<dbReference type="Pfam" id="PF01323">
    <property type="entry name" value="DSBA"/>
    <property type="match status" value="1"/>
</dbReference>
<dbReference type="PANTHER" id="PTHR42943">
    <property type="entry name" value="GLUTATHIONE S-TRANSFERASE KAPPA"/>
    <property type="match status" value="1"/>
</dbReference>
<keyword evidence="1 4" id="KW-0413">Isomerase</keyword>
<dbReference type="InterPro" id="IPR001853">
    <property type="entry name" value="DSBA-like_thioredoxin_dom"/>
</dbReference>
<evidence type="ECO:0000313" key="5">
    <source>
        <dbReference type="Proteomes" id="UP000282977"/>
    </source>
</evidence>
<evidence type="ECO:0000256" key="2">
    <source>
        <dbReference type="PIRSR" id="PIRSR006386-1"/>
    </source>
</evidence>
<feature type="active site" description="Nucleophile" evidence="2">
    <location>
        <position position="16"/>
    </location>
</feature>
<dbReference type="EMBL" id="RZUL01000007">
    <property type="protein sequence ID" value="RVT39401.1"/>
    <property type="molecule type" value="Genomic_DNA"/>
</dbReference>
<comment type="catalytic activity">
    <reaction evidence="1">
        <text>2-hydroxychromene-2-carboxylate = (3E)-4-(2-hydroxyphenyl)-2-oxobut-3-enoate</text>
        <dbReference type="Rhea" id="RHEA:27401"/>
        <dbReference type="ChEBI" id="CHEBI:59350"/>
        <dbReference type="ChEBI" id="CHEBI:59353"/>
        <dbReference type="EC" id="5.99.1.4"/>
    </reaction>
</comment>
<comment type="similarity">
    <text evidence="1">Belongs to the GST superfamily. NadH family.</text>
</comment>
<dbReference type="Proteomes" id="UP000282977">
    <property type="component" value="Unassembled WGS sequence"/>
</dbReference>
<dbReference type="InterPro" id="IPR036249">
    <property type="entry name" value="Thioredoxin-like_sf"/>
</dbReference>
<feature type="domain" description="DSBA-like thioredoxin" evidence="3">
    <location>
        <begin position="7"/>
        <end position="196"/>
    </location>
</feature>
<dbReference type="Gene3D" id="3.40.30.10">
    <property type="entry name" value="Glutaredoxin"/>
    <property type="match status" value="1"/>
</dbReference>
<accession>A0A437J446</accession>
<dbReference type="RefSeq" id="WP_095386344.1">
    <property type="nucleotide sequence ID" value="NZ_RZUL01000007.1"/>
</dbReference>
<organism evidence="4 5">
    <name type="scientific">Sphingobium algorifonticola</name>
    <dbReference type="NCBI Taxonomy" id="2008318"/>
    <lineage>
        <taxon>Bacteria</taxon>
        <taxon>Pseudomonadati</taxon>
        <taxon>Pseudomonadota</taxon>
        <taxon>Alphaproteobacteria</taxon>
        <taxon>Sphingomonadales</taxon>
        <taxon>Sphingomonadaceae</taxon>
        <taxon>Sphingobium</taxon>
    </lineage>
</organism>
<dbReference type="InterPro" id="IPR051924">
    <property type="entry name" value="GST_Kappa/NadH"/>
</dbReference>
<reference evidence="4 5" key="1">
    <citation type="submission" date="2019-01" db="EMBL/GenBank/DDBJ databases">
        <authorList>
            <person name="Chen W.-M."/>
        </authorList>
    </citation>
    <scope>NUCLEOTIDE SEQUENCE [LARGE SCALE GENOMIC DNA]</scope>
    <source>
        <strain evidence="4 5">TLA-22</strain>
    </source>
</reference>
<protein>
    <recommendedName>
        <fullName evidence="1">2-hydroxychromene-2-carboxylate isomerase</fullName>
        <ecNumber evidence="1">5.99.1.4</ecNumber>
    </recommendedName>
</protein>
<dbReference type="InterPro" id="IPR044087">
    <property type="entry name" value="NahD-like"/>
</dbReference>